<comment type="function">
    <text evidence="7">Specifically dimethylates two adjacent adenosines (A1518 and A1519) in the loop of a conserved hairpin near the 3'-end of 16S rRNA in the 30S particle. May play a critical role in biogenesis of 30S subunits.</text>
</comment>
<keyword evidence="11" id="KW-1185">Reference proteome</keyword>
<comment type="catalytic activity">
    <reaction evidence="7">
        <text>adenosine(1518)/adenosine(1519) in 16S rRNA + 4 S-adenosyl-L-methionine = N(6)-dimethyladenosine(1518)/N(6)-dimethyladenosine(1519) in 16S rRNA + 4 S-adenosyl-L-homocysteine + 4 H(+)</text>
        <dbReference type="Rhea" id="RHEA:19609"/>
        <dbReference type="Rhea" id="RHEA-COMP:10232"/>
        <dbReference type="Rhea" id="RHEA-COMP:10233"/>
        <dbReference type="ChEBI" id="CHEBI:15378"/>
        <dbReference type="ChEBI" id="CHEBI:57856"/>
        <dbReference type="ChEBI" id="CHEBI:59789"/>
        <dbReference type="ChEBI" id="CHEBI:74411"/>
        <dbReference type="ChEBI" id="CHEBI:74493"/>
        <dbReference type="EC" id="2.1.1.182"/>
    </reaction>
</comment>
<dbReference type="NCBIfam" id="TIGR00755">
    <property type="entry name" value="ksgA"/>
    <property type="match status" value="1"/>
</dbReference>
<keyword evidence="1 7" id="KW-0963">Cytoplasm</keyword>
<evidence type="ECO:0000256" key="2">
    <source>
        <dbReference type="ARBA" id="ARBA00022552"/>
    </source>
</evidence>
<dbReference type="OrthoDB" id="9814755at2"/>
<dbReference type="PROSITE" id="PS51689">
    <property type="entry name" value="SAM_RNA_A_N6_MT"/>
    <property type="match status" value="1"/>
</dbReference>
<evidence type="ECO:0000256" key="7">
    <source>
        <dbReference type="HAMAP-Rule" id="MF_00607"/>
    </source>
</evidence>
<dbReference type="PROSITE" id="PS01131">
    <property type="entry name" value="RRNA_A_DIMETH"/>
    <property type="match status" value="1"/>
</dbReference>
<gene>
    <name evidence="7" type="primary">rsmA</name>
    <name evidence="7" type="synonym">ksgA</name>
    <name evidence="10" type="ORF">BN381_20097</name>
</gene>
<comment type="subcellular location">
    <subcellularLocation>
        <location evidence="7">Cytoplasm</location>
    </subcellularLocation>
</comment>
<protein>
    <recommendedName>
        <fullName evidence="7">Ribosomal RNA small subunit methyltransferase A</fullName>
        <ecNumber evidence="7">2.1.1.182</ecNumber>
    </recommendedName>
    <alternativeName>
        <fullName evidence="7">16S rRNA (adenine(1518)-N(6)/adenine(1519)-N(6))-dimethyltransferase</fullName>
    </alternativeName>
    <alternativeName>
        <fullName evidence="7">16S rRNA dimethyladenosine transferase</fullName>
    </alternativeName>
    <alternativeName>
        <fullName evidence="7">16S rRNA dimethylase</fullName>
    </alternativeName>
    <alternativeName>
        <fullName evidence="7">S-adenosylmethionine-6-N', N'-adenosyl(rRNA) dimethyltransferase</fullName>
    </alternativeName>
</protein>
<feature type="binding site" evidence="7 8">
    <location>
        <position position="60"/>
    </location>
    <ligand>
        <name>S-adenosyl-L-methionine</name>
        <dbReference type="ChEBI" id="CHEBI:59789"/>
    </ligand>
</feature>
<keyword evidence="2 7" id="KW-0698">rRNA processing</keyword>
<proteinExistence type="inferred from homology"/>
<dbReference type="SMART" id="SM00650">
    <property type="entry name" value="rADc"/>
    <property type="match status" value="1"/>
</dbReference>
<feature type="binding site" evidence="7 8">
    <location>
        <position position="81"/>
    </location>
    <ligand>
        <name>S-adenosyl-L-methionine</name>
        <dbReference type="ChEBI" id="CHEBI:59789"/>
    </ligand>
</feature>
<dbReference type="HAMAP" id="MF_00607">
    <property type="entry name" value="16SrRNA_methyltr_A"/>
    <property type="match status" value="1"/>
</dbReference>
<dbReference type="eggNOG" id="COG0030">
    <property type="taxonomic scope" value="Bacteria"/>
</dbReference>
<name>R4YY56_9ACTN</name>
<evidence type="ECO:0000256" key="4">
    <source>
        <dbReference type="ARBA" id="ARBA00022679"/>
    </source>
</evidence>
<feature type="domain" description="Ribosomal RNA adenine methylase transferase N-terminal" evidence="9">
    <location>
        <begin position="40"/>
        <end position="221"/>
    </location>
</feature>
<dbReference type="InterPro" id="IPR001737">
    <property type="entry name" value="KsgA/Erm"/>
</dbReference>
<keyword evidence="4 7" id="KW-0808">Transferase</keyword>
<accession>R4YY56</accession>
<comment type="caution">
    <text evidence="10">The sequence shown here is derived from an EMBL/GenBank/DDBJ whole genome shotgun (WGS) entry which is preliminary data.</text>
</comment>
<dbReference type="PANTHER" id="PTHR11727:SF7">
    <property type="entry name" value="DIMETHYLADENOSINE TRANSFERASE-RELATED"/>
    <property type="match status" value="1"/>
</dbReference>
<dbReference type="PANTHER" id="PTHR11727">
    <property type="entry name" value="DIMETHYLADENOSINE TRANSFERASE"/>
    <property type="match status" value="1"/>
</dbReference>
<evidence type="ECO:0000256" key="6">
    <source>
        <dbReference type="ARBA" id="ARBA00022884"/>
    </source>
</evidence>
<evidence type="ECO:0000256" key="1">
    <source>
        <dbReference type="ARBA" id="ARBA00022490"/>
    </source>
</evidence>
<dbReference type="InterPro" id="IPR023165">
    <property type="entry name" value="rRNA_Ade_diMease-like_C"/>
</dbReference>
<dbReference type="InterPro" id="IPR011530">
    <property type="entry name" value="rRNA_adenine_dimethylase"/>
</dbReference>
<keyword evidence="5 7" id="KW-0949">S-adenosyl-L-methionine</keyword>
<dbReference type="GO" id="GO:0005829">
    <property type="term" value="C:cytosol"/>
    <property type="evidence" value="ECO:0007669"/>
    <property type="project" value="TreeGrafter"/>
</dbReference>
<evidence type="ECO:0000313" key="10">
    <source>
        <dbReference type="EMBL" id="CCM63273.1"/>
    </source>
</evidence>
<dbReference type="Gene3D" id="1.10.8.100">
    <property type="entry name" value="Ribosomal RNA adenine dimethylase-like, domain 2"/>
    <property type="match status" value="1"/>
</dbReference>
<dbReference type="Proteomes" id="UP000018291">
    <property type="component" value="Unassembled WGS sequence"/>
</dbReference>
<dbReference type="FunFam" id="1.10.8.100:FF:000001">
    <property type="entry name" value="Ribosomal RNA small subunit methyltransferase A"/>
    <property type="match status" value="1"/>
</dbReference>
<dbReference type="Pfam" id="PF00398">
    <property type="entry name" value="RrnaAD"/>
    <property type="match status" value="1"/>
</dbReference>
<organism evidence="10 11">
    <name type="scientific">Candidatus Neomicrothrix parvicella RN1</name>
    <dbReference type="NCBI Taxonomy" id="1229780"/>
    <lineage>
        <taxon>Bacteria</taxon>
        <taxon>Bacillati</taxon>
        <taxon>Actinomycetota</taxon>
        <taxon>Acidimicrobiia</taxon>
        <taxon>Acidimicrobiales</taxon>
        <taxon>Microthrixaceae</taxon>
        <taxon>Candidatus Neomicrothrix</taxon>
    </lineage>
</organism>
<evidence type="ECO:0000256" key="5">
    <source>
        <dbReference type="ARBA" id="ARBA00022691"/>
    </source>
</evidence>
<comment type="similarity">
    <text evidence="7">Belongs to the class I-like SAM-binding methyltransferase superfamily. rRNA adenine N(6)-methyltransferase family. RsmA subfamily.</text>
</comment>
<dbReference type="AlphaFoldDB" id="R4YY56"/>
<dbReference type="RefSeq" id="WP_012225619.1">
    <property type="nucleotide sequence ID" value="NZ_HG422565.1"/>
</dbReference>
<feature type="binding site" evidence="7 8">
    <location>
        <position position="33"/>
    </location>
    <ligand>
        <name>S-adenosyl-L-methionine</name>
        <dbReference type="ChEBI" id="CHEBI:59789"/>
    </ligand>
</feature>
<sequence>MTPQAGPPLLTRSTISELLARYRHLPRKTLGQNFVADPNTIRRIVTLAGVTEESSVVEIGPGLGSLTLGLAMTAGRVVAVEADPSLLEPLTEVTAGTGVEVIGADALSLDWAETLSGAAVASATTPKVTEWDLVANLPYSVATSLLLGVAERAPMITRGLVMVQREVGERWQAEPGSRTYGIPTVMLARWGTASIVGEVPRSVFLPEPRVDSVLVRFIRHERSPIPTDGVDDERLDRVVRTAFGGRRKMLRRSLSGIVSLEHFEVAGVNPTDRPEQLALADFSRLAAQLPAGR</sequence>
<keyword evidence="6 7" id="KW-0694">RNA-binding</keyword>
<dbReference type="EC" id="2.1.1.182" evidence="7"/>
<keyword evidence="3 7" id="KW-0489">Methyltransferase</keyword>
<feature type="binding site" evidence="7 8">
    <location>
        <position position="105"/>
    </location>
    <ligand>
        <name>S-adenosyl-L-methionine</name>
        <dbReference type="ChEBI" id="CHEBI:59789"/>
    </ligand>
</feature>
<dbReference type="InterPro" id="IPR020598">
    <property type="entry name" value="rRNA_Ade_methylase_Trfase_N"/>
</dbReference>
<dbReference type="InterPro" id="IPR020596">
    <property type="entry name" value="rRNA_Ade_Mease_Trfase_CS"/>
</dbReference>
<dbReference type="GO" id="GO:0052908">
    <property type="term" value="F:16S rRNA (adenine(1518)-N(6)/adenine(1519)-N(6))-dimethyltransferase activity"/>
    <property type="evidence" value="ECO:0007669"/>
    <property type="project" value="UniProtKB-EC"/>
</dbReference>
<evidence type="ECO:0000313" key="11">
    <source>
        <dbReference type="Proteomes" id="UP000018291"/>
    </source>
</evidence>
<dbReference type="InterPro" id="IPR029063">
    <property type="entry name" value="SAM-dependent_MTases_sf"/>
</dbReference>
<dbReference type="SUPFAM" id="SSF53335">
    <property type="entry name" value="S-adenosyl-L-methionine-dependent methyltransferases"/>
    <property type="match status" value="1"/>
</dbReference>
<feature type="binding site" evidence="7 8">
    <location>
        <position position="136"/>
    </location>
    <ligand>
        <name>S-adenosyl-L-methionine</name>
        <dbReference type="ChEBI" id="CHEBI:59789"/>
    </ligand>
</feature>
<dbReference type="STRING" id="1229780.BN381_20097"/>
<dbReference type="GO" id="GO:0003723">
    <property type="term" value="F:RNA binding"/>
    <property type="evidence" value="ECO:0007669"/>
    <property type="project" value="UniProtKB-UniRule"/>
</dbReference>
<evidence type="ECO:0000256" key="8">
    <source>
        <dbReference type="PROSITE-ProRule" id="PRU01026"/>
    </source>
</evidence>
<evidence type="ECO:0000256" key="3">
    <source>
        <dbReference type="ARBA" id="ARBA00022603"/>
    </source>
</evidence>
<dbReference type="Gene3D" id="3.40.50.150">
    <property type="entry name" value="Vaccinia Virus protein VP39"/>
    <property type="match status" value="1"/>
</dbReference>
<reference evidence="10 11" key="1">
    <citation type="journal article" date="2013" name="ISME J.">
        <title>Metabolic model for the filamentous 'Candidatus Microthrix parvicella' based on genomic and metagenomic analyses.</title>
        <authorList>
            <person name="Jon McIlroy S."/>
            <person name="Kristiansen R."/>
            <person name="Albertsen M."/>
            <person name="Michael Karst S."/>
            <person name="Rossetti S."/>
            <person name="Lund Nielsen J."/>
            <person name="Tandoi V."/>
            <person name="James Seviour R."/>
            <person name="Nielsen P.H."/>
        </authorList>
    </citation>
    <scope>NUCLEOTIDE SEQUENCE [LARGE SCALE GENOMIC DNA]</scope>
    <source>
        <strain evidence="10 11">RN1</strain>
    </source>
</reference>
<feature type="binding site" evidence="7 8">
    <location>
        <position position="35"/>
    </location>
    <ligand>
        <name>S-adenosyl-L-methionine</name>
        <dbReference type="ChEBI" id="CHEBI:59789"/>
    </ligand>
</feature>
<dbReference type="HOGENOM" id="CLU_041220_1_1_11"/>
<evidence type="ECO:0000259" key="9">
    <source>
        <dbReference type="SMART" id="SM00650"/>
    </source>
</evidence>
<dbReference type="EMBL" id="CANL01000012">
    <property type="protein sequence ID" value="CCM63273.1"/>
    <property type="molecule type" value="Genomic_DNA"/>
</dbReference>